<organism evidence="1 2">
    <name type="scientific">Hartmannibacter diazotrophicus</name>
    <dbReference type="NCBI Taxonomy" id="1482074"/>
    <lineage>
        <taxon>Bacteria</taxon>
        <taxon>Pseudomonadati</taxon>
        <taxon>Pseudomonadota</taxon>
        <taxon>Alphaproteobacteria</taxon>
        <taxon>Hyphomicrobiales</taxon>
        <taxon>Pleomorphomonadaceae</taxon>
        <taxon>Hartmannibacter</taxon>
    </lineage>
</organism>
<dbReference type="AlphaFoldDB" id="A0A2C9DE33"/>
<geneLocation type="plasmid" evidence="2">
    <name>hdiap1</name>
</geneLocation>
<dbReference type="KEGG" id="hdi:HDIA_P0041"/>
<sequence>MEICALFSWLAEPMRQEVVPALAAALSQIRLCESFDLPVTKAARTYHFRFLHESGLISQVDTGNGRTNVLHIYGL</sequence>
<dbReference type="EMBL" id="LT960615">
    <property type="protein sequence ID" value="SON58450.1"/>
    <property type="molecule type" value="Genomic_DNA"/>
</dbReference>
<name>A0A2C9DE33_9HYPH</name>
<reference evidence="2" key="1">
    <citation type="submission" date="2017-09" db="EMBL/GenBank/DDBJ databases">
        <title>Genome sequence of Nannocystis excedens DSM 71.</title>
        <authorList>
            <person name="Blom J."/>
        </authorList>
    </citation>
    <scope>NUCLEOTIDE SEQUENCE [LARGE SCALE GENOMIC DNA]</scope>
    <source>
        <strain evidence="2">type strain: E19</strain>
        <plasmid evidence="2">hdiap1</plasmid>
    </source>
</reference>
<proteinExistence type="predicted"/>
<evidence type="ECO:0000313" key="1">
    <source>
        <dbReference type="EMBL" id="SON58450.1"/>
    </source>
</evidence>
<keyword evidence="1" id="KW-0614">Plasmid</keyword>
<accession>A0A2C9DE33</accession>
<protein>
    <recommendedName>
        <fullName evidence="3">Helix-turn-helix domain protein</fullName>
    </recommendedName>
</protein>
<evidence type="ECO:0008006" key="3">
    <source>
        <dbReference type="Google" id="ProtNLM"/>
    </source>
</evidence>
<dbReference type="Proteomes" id="UP000223606">
    <property type="component" value="Plasmid HDIAp1"/>
</dbReference>
<keyword evidence="2" id="KW-1185">Reference proteome</keyword>
<gene>
    <name evidence="1" type="ORF">HDIA_P0041</name>
</gene>
<dbReference type="InterPro" id="IPR036390">
    <property type="entry name" value="WH_DNA-bd_sf"/>
</dbReference>
<evidence type="ECO:0000313" key="2">
    <source>
        <dbReference type="Proteomes" id="UP000223606"/>
    </source>
</evidence>
<dbReference type="SUPFAM" id="SSF46785">
    <property type="entry name" value="Winged helix' DNA-binding domain"/>
    <property type="match status" value="1"/>
</dbReference>